<dbReference type="HOGENOM" id="CLU_2748378_0_0_2"/>
<sequence length="70" mass="8275">MREDLSDLFKELDADIRELLSVVKMMKIDLIVDNVDDEAAITRLQRALFLTQRIQAELYSVSLRYMEVKR</sequence>
<organism evidence="1 2">
    <name type="scientific">Saccharolobus islandicus (strain L.S.2.15 / Lassen #1)</name>
    <name type="common">Sulfolobus islandicus</name>
    <dbReference type="NCBI Taxonomy" id="429572"/>
    <lineage>
        <taxon>Archaea</taxon>
        <taxon>Thermoproteota</taxon>
        <taxon>Thermoprotei</taxon>
        <taxon>Sulfolobales</taxon>
        <taxon>Sulfolobaceae</taxon>
        <taxon>Saccharolobus</taxon>
    </lineage>
</organism>
<dbReference type="SUPFAM" id="SSF109801">
    <property type="entry name" value="Hypothetical protein D-63"/>
    <property type="match status" value="1"/>
</dbReference>
<dbReference type="InterPro" id="IPR048986">
    <property type="entry name" value="SSV1_D-63"/>
</dbReference>
<proteinExistence type="predicted"/>
<dbReference type="InterPro" id="IPR037292">
    <property type="entry name" value="D-63_sf"/>
</dbReference>
<dbReference type="Gene3D" id="1.10.287.660">
    <property type="entry name" value="Helix hairpin bin"/>
    <property type="match status" value="1"/>
</dbReference>
<dbReference type="EMBL" id="CP001399">
    <property type="protein sequence ID" value="ACP36034.1"/>
    <property type="molecule type" value="Genomic_DNA"/>
</dbReference>
<dbReference type="Proteomes" id="UP000001747">
    <property type="component" value="Chromosome"/>
</dbReference>
<dbReference type="AlphaFoldDB" id="C3MRM1"/>
<name>C3MRM1_SACI2</name>
<evidence type="ECO:0000313" key="1">
    <source>
        <dbReference type="EMBL" id="ACP36034.1"/>
    </source>
</evidence>
<evidence type="ECO:0000313" key="2">
    <source>
        <dbReference type="Proteomes" id="UP000001747"/>
    </source>
</evidence>
<protein>
    <submittedName>
        <fullName evidence="1">Uncharacterized protein</fullName>
    </submittedName>
</protein>
<accession>C3MRM1</accession>
<dbReference type="KEGG" id="sis:LS215_2040"/>
<dbReference type="InterPro" id="IPR029012">
    <property type="entry name" value="Helix_hairpin_bin_sf"/>
</dbReference>
<dbReference type="Pfam" id="PF20940">
    <property type="entry name" value="SSV1_D-63"/>
    <property type="match status" value="1"/>
</dbReference>
<reference evidence="1 2" key="1">
    <citation type="journal article" date="2009" name="Proc. Natl. Acad. Sci. U.S.A.">
        <title>Biogeography of the Sulfolobus islandicus pan-genome.</title>
        <authorList>
            <person name="Reno M.L."/>
            <person name="Held N.L."/>
            <person name="Fields C.J."/>
            <person name="Burke P.V."/>
            <person name="Whitaker R.J."/>
        </authorList>
    </citation>
    <scope>NUCLEOTIDE SEQUENCE [LARGE SCALE GENOMIC DNA]</scope>
    <source>
        <strain evidence="2">L.S.2.15 / Lassen #1</strain>
    </source>
</reference>
<gene>
    <name evidence="1" type="ordered locus">LS215_2040</name>
</gene>